<evidence type="ECO:0000313" key="1">
    <source>
        <dbReference type="EMBL" id="CAD7464455.1"/>
    </source>
</evidence>
<reference evidence="1" key="1">
    <citation type="submission" date="2020-11" db="EMBL/GenBank/DDBJ databases">
        <authorList>
            <person name="Tran Van P."/>
        </authorList>
    </citation>
    <scope>NUCLEOTIDE SEQUENCE</scope>
</reference>
<organism evidence="1">
    <name type="scientific">Timema tahoe</name>
    <dbReference type="NCBI Taxonomy" id="61484"/>
    <lineage>
        <taxon>Eukaryota</taxon>
        <taxon>Metazoa</taxon>
        <taxon>Ecdysozoa</taxon>
        <taxon>Arthropoda</taxon>
        <taxon>Hexapoda</taxon>
        <taxon>Insecta</taxon>
        <taxon>Pterygota</taxon>
        <taxon>Neoptera</taxon>
        <taxon>Polyneoptera</taxon>
        <taxon>Phasmatodea</taxon>
        <taxon>Timematodea</taxon>
        <taxon>Timematoidea</taxon>
        <taxon>Timematidae</taxon>
        <taxon>Timema</taxon>
    </lineage>
</organism>
<dbReference type="Gene3D" id="3.40.50.1110">
    <property type="entry name" value="SGNH hydrolase"/>
    <property type="match status" value="1"/>
</dbReference>
<proteinExistence type="predicted"/>
<name>A0A7R9P1X4_9NEOP</name>
<sequence>MVRFTKVVLHKAARRNSANGALQIGLCVSGQKAAQILRRLRSVLLNKRNAVRVLDIYGLFLQEDGTIKLDLFERFIGAPKEKVDMVHWNKKGMKLVENHLKRQL</sequence>
<dbReference type="EMBL" id="OE014578">
    <property type="protein sequence ID" value="CAD7464455.1"/>
    <property type="molecule type" value="Genomic_DNA"/>
</dbReference>
<dbReference type="InterPro" id="IPR036514">
    <property type="entry name" value="SGNH_hydro_sf"/>
</dbReference>
<dbReference type="SUPFAM" id="SSF52266">
    <property type="entry name" value="SGNH hydrolase"/>
    <property type="match status" value="1"/>
</dbReference>
<dbReference type="AlphaFoldDB" id="A0A7R9P1X4"/>
<protein>
    <submittedName>
        <fullName evidence="1">Uncharacterized protein</fullName>
    </submittedName>
</protein>
<gene>
    <name evidence="1" type="ORF">TTEB3V08_LOCUS12333</name>
</gene>
<accession>A0A7R9P1X4</accession>